<feature type="transmembrane region" description="Helical" evidence="6">
    <location>
        <begin position="250"/>
        <end position="276"/>
    </location>
</feature>
<dbReference type="InterPro" id="IPR027359">
    <property type="entry name" value="Volt_channel_dom_sf"/>
</dbReference>
<feature type="region of interest" description="Disordered" evidence="5">
    <location>
        <begin position="216"/>
        <end position="235"/>
    </location>
</feature>
<reference evidence="8" key="1">
    <citation type="submission" date="2022-08" db="EMBL/GenBank/DDBJ databases">
        <title>Genome sequencing of akame (Lates japonicus).</title>
        <authorList>
            <person name="Hashiguchi Y."/>
            <person name="Takahashi H."/>
        </authorList>
    </citation>
    <scope>NUCLEOTIDE SEQUENCE</scope>
    <source>
        <strain evidence="8">Kochi</strain>
    </source>
</reference>
<keyword evidence="4 6" id="KW-0472">Membrane</keyword>
<feature type="non-terminal residue" evidence="8">
    <location>
        <position position="321"/>
    </location>
</feature>
<feature type="transmembrane region" description="Helical" evidence="6">
    <location>
        <begin position="20"/>
        <end position="47"/>
    </location>
</feature>
<dbReference type="FunFam" id="1.20.120.350:FF:000110">
    <property type="entry name" value="Sodium channel protein"/>
    <property type="match status" value="1"/>
</dbReference>
<dbReference type="FunFam" id="1.10.287.70:FF:000018">
    <property type="entry name" value="Voltage-dependent T-type calcium channel subunit alpha"/>
    <property type="match status" value="1"/>
</dbReference>
<feature type="transmembrane region" description="Helical" evidence="6">
    <location>
        <begin position="82"/>
        <end position="101"/>
    </location>
</feature>
<evidence type="ECO:0000256" key="2">
    <source>
        <dbReference type="ARBA" id="ARBA00022692"/>
    </source>
</evidence>
<evidence type="ECO:0000256" key="4">
    <source>
        <dbReference type="ARBA" id="ARBA00023136"/>
    </source>
</evidence>
<evidence type="ECO:0000256" key="6">
    <source>
        <dbReference type="SAM" id="Phobius"/>
    </source>
</evidence>
<evidence type="ECO:0000259" key="7">
    <source>
        <dbReference type="Pfam" id="PF00520"/>
    </source>
</evidence>
<dbReference type="PANTHER" id="PTHR10037:SF209">
    <property type="entry name" value="VOLTAGE-DEPENDENT T-TYPE CALCIUM CHANNEL SUBUNIT ALPHA"/>
    <property type="match status" value="1"/>
</dbReference>
<dbReference type="SUPFAM" id="SSF81324">
    <property type="entry name" value="Voltage-gated potassium channels"/>
    <property type="match status" value="2"/>
</dbReference>
<dbReference type="InterPro" id="IPR043203">
    <property type="entry name" value="VGCC_Ca_Na"/>
</dbReference>
<dbReference type="InterPro" id="IPR005821">
    <property type="entry name" value="Ion_trans_dom"/>
</dbReference>
<dbReference type="GO" id="GO:0008332">
    <property type="term" value="F:low voltage-gated calcium channel activity"/>
    <property type="evidence" value="ECO:0007669"/>
    <property type="project" value="TreeGrafter"/>
</dbReference>
<proteinExistence type="predicted"/>
<dbReference type="EMBL" id="BRZM01002285">
    <property type="protein sequence ID" value="GLD74519.1"/>
    <property type="molecule type" value="Genomic_DNA"/>
</dbReference>
<dbReference type="GO" id="GO:0043005">
    <property type="term" value="C:neuron projection"/>
    <property type="evidence" value="ECO:0007669"/>
    <property type="project" value="TreeGrafter"/>
</dbReference>
<feature type="domain" description="Ion transport" evidence="7">
    <location>
        <begin position="7"/>
        <end position="213"/>
    </location>
</feature>
<dbReference type="GO" id="GO:0070509">
    <property type="term" value="P:calcium ion import"/>
    <property type="evidence" value="ECO:0007669"/>
    <property type="project" value="TreeGrafter"/>
</dbReference>
<sequence length="321" mass="37075">MGLYMGEQAYLRSSWNILDGFLVFVSLVDIVVSMAGGAKILGVLRVLRLLRTLRPLRVISRAPGLKLVVETLITSLKPIGNIVLICCAFFIIFGILGVQLFKGKFFYCFGPDVKNITNKSDCLQANYKWVHHKYNFDNLGQALMSLFVLASKDGWVNIMYHGLDAVGVDQQPVTNNNPWMLLYFISFLLISFLSPQYVFVVVVENFHKCRQHQEVEEARRREEKRQRRMEKKRRKAQKLPYYASYGRARLAIHALCTSHYLDLVITFIICINVITMSLEHYSQPQSLETALKYCNYFFTSTFVIEASLKLVAFGFRRFFKD</sequence>
<dbReference type="Gene3D" id="1.10.287.70">
    <property type="match status" value="1"/>
</dbReference>
<feature type="transmembrane region" description="Helical" evidence="6">
    <location>
        <begin position="181"/>
        <end position="203"/>
    </location>
</feature>
<keyword evidence="9" id="KW-1185">Reference proteome</keyword>
<feature type="domain" description="Ion transport" evidence="7">
    <location>
        <begin position="259"/>
        <end position="321"/>
    </location>
</feature>
<keyword evidence="2 6" id="KW-0812">Transmembrane</keyword>
<dbReference type="Pfam" id="PF00520">
    <property type="entry name" value="Ion_trans"/>
    <property type="match status" value="2"/>
</dbReference>
<evidence type="ECO:0000256" key="5">
    <source>
        <dbReference type="SAM" id="MobiDB-lite"/>
    </source>
</evidence>
<dbReference type="AlphaFoldDB" id="A0AAD3RL62"/>
<dbReference type="GO" id="GO:0001518">
    <property type="term" value="C:voltage-gated sodium channel complex"/>
    <property type="evidence" value="ECO:0007669"/>
    <property type="project" value="TreeGrafter"/>
</dbReference>
<dbReference type="GO" id="GO:0086010">
    <property type="term" value="P:membrane depolarization during action potential"/>
    <property type="evidence" value="ECO:0007669"/>
    <property type="project" value="TreeGrafter"/>
</dbReference>
<evidence type="ECO:0000256" key="3">
    <source>
        <dbReference type="ARBA" id="ARBA00022989"/>
    </source>
</evidence>
<protein>
    <submittedName>
        <fullName evidence="8">Voltage-dependent T-type calcium channel subunit alpha-1I-like protein</fullName>
    </submittedName>
</protein>
<name>A0AAD3RL62_LATJO</name>
<comment type="subcellular location">
    <subcellularLocation>
        <location evidence="1">Membrane</location>
        <topology evidence="1">Multi-pass membrane protein</topology>
    </subcellularLocation>
</comment>
<organism evidence="8 9">
    <name type="scientific">Lates japonicus</name>
    <name type="common">Japanese lates</name>
    <dbReference type="NCBI Taxonomy" id="270547"/>
    <lineage>
        <taxon>Eukaryota</taxon>
        <taxon>Metazoa</taxon>
        <taxon>Chordata</taxon>
        <taxon>Craniata</taxon>
        <taxon>Vertebrata</taxon>
        <taxon>Euteleostomi</taxon>
        <taxon>Actinopterygii</taxon>
        <taxon>Neopterygii</taxon>
        <taxon>Teleostei</taxon>
        <taxon>Neoteleostei</taxon>
        <taxon>Acanthomorphata</taxon>
        <taxon>Carangaria</taxon>
        <taxon>Carangaria incertae sedis</taxon>
        <taxon>Centropomidae</taxon>
        <taxon>Lates</taxon>
    </lineage>
</organism>
<accession>A0AAD3RL62</accession>
<evidence type="ECO:0000313" key="8">
    <source>
        <dbReference type="EMBL" id="GLD74519.1"/>
    </source>
</evidence>
<dbReference type="Proteomes" id="UP001279410">
    <property type="component" value="Unassembled WGS sequence"/>
</dbReference>
<dbReference type="GO" id="GO:0005248">
    <property type="term" value="F:voltage-gated sodium channel activity"/>
    <property type="evidence" value="ECO:0007669"/>
    <property type="project" value="TreeGrafter"/>
</dbReference>
<feature type="transmembrane region" description="Helical" evidence="6">
    <location>
        <begin position="296"/>
        <end position="315"/>
    </location>
</feature>
<evidence type="ECO:0000256" key="1">
    <source>
        <dbReference type="ARBA" id="ARBA00004141"/>
    </source>
</evidence>
<dbReference type="PANTHER" id="PTHR10037">
    <property type="entry name" value="VOLTAGE-GATED CATION CHANNEL CALCIUM AND SODIUM"/>
    <property type="match status" value="1"/>
</dbReference>
<dbReference type="GO" id="GO:0045956">
    <property type="term" value="P:positive regulation of calcium ion-dependent exocytosis"/>
    <property type="evidence" value="ECO:0007669"/>
    <property type="project" value="TreeGrafter"/>
</dbReference>
<comment type="caution">
    <text evidence="8">The sequence shown here is derived from an EMBL/GenBank/DDBJ whole genome shotgun (WGS) entry which is preliminary data.</text>
</comment>
<feature type="compositionally biased region" description="Basic residues" evidence="5">
    <location>
        <begin position="226"/>
        <end position="235"/>
    </location>
</feature>
<dbReference type="Gene3D" id="1.20.120.350">
    <property type="entry name" value="Voltage-gated potassium channels. Chain C"/>
    <property type="match status" value="2"/>
</dbReference>
<gene>
    <name evidence="8" type="ORF">AKAME5_002584800</name>
</gene>
<keyword evidence="3 6" id="KW-1133">Transmembrane helix</keyword>
<feature type="compositionally biased region" description="Basic and acidic residues" evidence="5">
    <location>
        <begin position="216"/>
        <end position="225"/>
    </location>
</feature>
<evidence type="ECO:0000313" key="9">
    <source>
        <dbReference type="Proteomes" id="UP001279410"/>
    </source>
</evidence>